<dbReference type="Proteomes" id="UP000007484">
    <property type="component" value="Chromosome"/>
</dbReference>
<sequence length="316" mass="34719">MAALGLTTKILSVVIAGVAGSGIVAGSVIAASNNRVSVENIAFEKQSKNPESFDSLESSSDDSSGKVTSHSDKIESSKDSVDGLKDQETVKAVESEKTLPSIPEFTEKTLSSKTLPESKGDETQQQISSSVSSETGTPEKSNFRTKSRKQSRDIEEEKLSIRYKREQEAAKKLIGLESVYIDGVGTGELVTKGCIIYKFGETIKNQTGDENFDITEGRTEEGKKHNSCDELTLWSSNKLDVDDHEGTSFWVRGERGLVNKLLRENWDNLSTSGLISKELDKKTSEGLSKEFCSIEKDDGMWMEISCFKSTKQTLNR</sequence>
<evidence type="ECO:0000313" key="3">
    <source>
        <dbReference type="Proteomes" id="UP000007484"/>
    </source>
</evidence>
<protein>
    <submittedName>
        <fullName evidence="2">Uncharacterized protein</fullName>
    </submittedName>
</protein>
<evidence type="ECO:0000313" key="2">
    <source>
        <dbReference type="EMBL" id="ADX97584.1"/>
    </source>
</evidence>
<dbReference type="HOGENOM" id="CLU_071552_0_0_14"/>
<evidence type="ECO:0000256" key="1">
    <source>
        <dbReference type="SAM" id="MobiDB-lite"/>
    </source>
</evidence>
<feature type="region of interest" description="Disordered" evidence="1">
    <location>
        <begin position="46"/>
        <end position="155"/>
    </location>
</feature>
<dbReference type="AlphaFoldDB" id="F0QQ14"/>
<feature type="compositionally biased region" description="Basic and acidic residues" evidence="1">
    <location>
        <begin position="69"/>
        <end position="97"/>
    </location>
</feature>
<feature type="compositionally biased region" description="Polar residues" evidence="1">
    <location>
        <begin position="123"/>
        <end position="140"/>
    </location>
</feature>
<name>F0QQ14_MYCSL</name>
<proteinExistence type="predicted"/>
<reference evidence="2 3" key="1">
    <citation type="journal article" date="2011" name="J. Bacteriol.">
        <title>Complete genome sequences of two hemotropic Mycoplasmas, Mycoplasma haemofelis strain Ohio2 and Mycoplasma suis strain Illinois.</title>
        <authorList>
            <person name="Messick J.B."/>
            <person name="Santos A.P."/>
            <person name="Guimaraes A.M."/>
        </authorList>
    </citation>
    <scope>NUCLEOTIDE SEQUENCE [LARGE SCALE GENOMIC DNA]</scope>
    <source>
        <strain evidence="2 3">Illinois</strain>
    </source>
</reference>
<organism evidence="2 3">
    <name type="scientific">Mycoplasma suis (strain Illinois)</name>
    <dbReference type="NCBI Taxonomy" id="768700"/>
    <lineage>
        <taxon>Bacteria</taxon>
        <taxon>Bacillati</taxon>
        <taxon>Mycoplasmatota</taxon>
        <taxon>Mollicutes</taxon>
        <taxon>Mycoplasmataceae</taxon>
        <taxon>Mycoplasma</taxon>
    </lineage>
</organism>
<accession>F0QQ14</accession>
<dbReference type="RefSeq" id="WP_013609565.1">
    <property type="nucleotide sequence ID" value="NC_015155.1"/>
</dbReference>
<dbReference type="STRING" id="768700.MSU_0040"/>
<dbReference type="KEGG" id="mss:MSU_0040"/>
<keyword evidence="3" id="KW-1185">Reference proteome</keyword>
<feature type="compositionally biased region" description="Low complexity" evidence="1">
    <location>
        <begin position="52"/>
        <end position="68"/>
    </location>
</feature>
<gene>
    <name evidence="2" type="ordered locus">MSU_0040</name>
</gene>
<dbReference type="EMBL" id="CP002525">
    <property type="protein sequence ID" value="ADX97584.1"/>
    <property type="molecule type" value="Genomic_DNA"/>
</dbReference>